<reference evidence="2 3" key="1">
    <citation type="submission" date="2017-05" db="EMBL/GenBank/DDBJ databases">
        <authorList>
            <person name="Varghese N."/>
            <person name="Submissions S."/>
        </authorList>
    </citation>
    <scope>NUCLEOTIDE SEQUENCE [LARGE SCALE GENOMIC DNA]</scope>
    <source>
        <strain evidence="2 3">DSM 26001</strain>
    </source>
</reference>
<dbReference type="Proteomes" id="UP001158049">
    <property type="component" value="Unassembled WGS sequence"/>
</dbReference>
<sequence length="274" mass="28924">MGKRPGHRTGRNGGRRFAALPLRMKQPASRLLRLAGFVGSLAVAVGGMSPALAADGPPSGVGDGFVQSAQSPTPSVPAEALPAAPRKANAGREPMSAAAREMADWVVGSGNNDKLPFIVVDKVEARTFAFDMDGNLLGATSVLLGLAHGDDSVPGIGERKLSTIRPEERTTPAGRFVASLDTNLRGQDILWVDYDAAISLHAVVPGTPKERRAARLASPASADKRISYGCINVPAAFFQKVVRPAFLKTEGVVYVLPETRKAHETFAAYGYPTR</sequence>
<dbReference type="EMBL" id="FXUL01000025">
    <property type="protein sequence ID" value="SMP76948.1"/>
    <property type="molecule type" value="Genomic_DNA"/>
</dbReference>
<feature type="region of interest" description="Disordered" evidence="1">
    <location>
        <begin position="62"/>
        <end position="88"/>
    </location>
</feature>
<keyword evidence="3" id="KW-1185">Reference proteome</keyword>
<protein>
    <recommendedName>
        <fullName evidence="4">L,D-transpeptidase</fullName>
    </recommendedName>
</protein>
<evidence type="ECO:0000313" key="2">
    <source>
        <dbReference type="EMBL" id="SMP76948.1"/>
    </source>
</evidence>
<proteinExistence type="predicted"/>
<evidence type="ECO:0008006" key="4">
    <source>
        <dbReference type="Google" id="ProtNLM"/>
    </source>
</evidence>
<comment type="caution">
    <text evidence="2">The sequence shown here is derived from an EMBL/GenBank/DDBJ whole genome shotgun (WGS) entry which is preliminary data.</text>
</comment>
<accession>A0ABY1QT18</accession>
<evidence type="ECO:0000256" key="1">
    <source>
        <dbReference type="SAM" id="MobiDB-lite"/>
    </source>
</evidence>
<organism evidence="2 3">
    <name type="scientific">Noviherbaspirillum suwonense</name>
    <dbReference type="NCBI Taxonomy" id="1224511"/>
    <lineage>
        <taxon>Bacteria</taxon>
        <taxon>Pseudomonadati</taxon>
        <taxon>Pseudomonadota</taxon>
        <taxon>Betaproteobacteria</taxon>
        <taxon>Burkholderiales</taxon>
        <taxon>Oxalobacteraceae</taxon>
        <taxon>Noviherbaspirillum</taxon>
    </lineage>
</organism>
<gene>
    <name evidence="2" type="ORF">SAMN06295970_12553</name>
</gene>
<name>A0ABY1QT18_9BURK</name>
<evidence type="ECO:0000313" key="3">
    <source>
        <dbReference type="Proteomes" id="UP001158049"/>
    </source>
</evidence>